<accession>A0A6C0CP19</accession>
<reference evidence="2" key="1">
    <citation type="journal article" date="2020" name="Nature">
        <title>Giant virus diversity and host interactions through global metagenomics.</title>
        <authorList>
            <person name="Schulz F."/>
            <person name="Roux S."/>
            <person name="Paez-Espino D."/>
            <person name="Jungbluth S."/>
            <person name="Walsh D.A."/>
            <person name="Denef V.J."/>
            <person name="McMahon K.D."/>
            <person name="Konstantinidis K.T."/>
            <person name="Eloe-Fadrosh E.A."/>
            <person name="Kyrpides N.C."/>
            <person name="Woyke T."/>
        </authorList>
    </citation>
    <scope>NUCLEOTIDE SEQUENCE</scope>
    <source>
        <strain evidence="2">GVMAG-M-3300021425-30</strain>
    </source>
</reference>
<organism evidence="2">
    <name type="scientific">viral metagenome</name>
    <dbReference type="NCBI Taxonomy" id="1070528"/>
    <lineage>
        <taxon>unclassified sequences</taxon>
        <taxon>metagenomes</taxon>
        <taxon>organismal metagenomes</taxon>
    </lineage>
</organism>
<feature type="transmembrane region" description="Helical" evidence="1">
    <location>
        <begin position="69"/>
        <end position="90"/>
    </location>
</feature>
<protein>
    <submittedName>
        <fullName evidence="2">Uncharacterized protein</fullName>
    </submittedName>
</protein>
<keyword evidence="1" id="KW-0472">Membrane</keyword>
<feature type="transmembrane region" description="Helical" evidence="1">
    <location>
        <begin position="138"/>
        <end position="157"/>
    </location>
</feature>
<keyword evidence="1" id="KW-1133">Transmembrane helix</keyword>
<feature type="transmembrane region" description="Helical" evidence="1">
    <location>
        <begin position="45"/>
        <end position="64"/>
    </location>
</feature>
<dbReference type="EMBL" id="MN739470">
    <property type="protein sequence ID" value="QHT06556.1"/>
    <property type="molecule type" value="Genomic_DNA"/>
</dbReference>
<evidence type="ECO:0000313" key="2">
    <source>
        <dbReference type="EMBL" id="QHT06556.1"/>
    </source>
</evidence>
<name>A0A6C0CP19_9ZZZZ</name>
<keyword evidence="1" id="KW-0812">Transmembrane</keyword>
<sequence length="171" mass="19826">MLYHISDGIFVAIYAILYSALEIEIEAQHGWAAKLPTVPMFGTKFTGYHILMNITVIMSLAYALMPRGFFYGVFYIIAWFLIEDFCWFVISPYYGLDKYNKKEVTWHGDNWPLGIPIHNYYGLAAMTTCAFLANDMELFIGALVMSCFVILSILLTPKYHKLYYEAREKHK</sequence>
<evidence type="ECO:0000256" key="1">
    <source>
        <dbReference type="SAM" id="Phobius"/>
    </source>
</evidence>
<proteinExistence type="predicted"/>
<dbReference type="AlphaFoldDB" id="A0A6C0CP19"/>